<dbReference type="EMBL" id="JAAXLS010000064">
    <property type="protein sequence ID" value="NKQ58729.1"/>
    <property type="molecule type" value="Genomic_DNA"/>
</dbReference>
<evidence type="ECO:0000256" key="4">
    <source>
        <dbReference type="ARBA" id="ARBA00022692"/>
    </source>
</evidence>
<keyword evidence="4 7" id="KW-0812">Transmembrane</keyword>
<feature type="domain" description="EamA" evidence="8">
    <location>
        <begin position="164"/>
        <end position="306"/>
    </location>
</feature>
<comment type="similarity">
    <text evidence="2">Belongs to the EamA transporter family.</text>
</comment>
<gene>
    <name evidence="9" type="ORF">HFP15_38385</name>
</gene>
<evidence type="ECO:0000256" key="6">
    <source>
        <dbReference type="ARBA" id="ARBA00023136"/>
    </source>
</evidence>
<evidence type="ECO:0000256" key="3">
    <source>
        <dbReference type="ARBA" id="ARBA00022475"/>
    </source>
</evidence>
<proteinExistence type="inferred from homology"/>
<comment type="caution">
    <text evidence="9">The sequence shown here is derived from an EMBL/GenBank/DDBJ whole genome shotgun (WGS) entry which is preliminary data.</text>
</comment>
<evidence type="ECO:0000256" key="7">
    <source>
        <dbReference type="SAM" id="Phobius"/>
    </source>
</evidence>
<feature type="transmembrane region" description="Helical" evidence="7">
    <location>
        <begin position="163"/>
        <end position="182"/>
    </location>
</feature>
<evidence type="ECO:0000256" key="5">
    <source>
        <dbReference type="ARBA" id="ARBA00022989"/>
    </source>
</evidence>
<dbReference type="PANTHER" id="PTHR42920">
    <property type="entry name" value="OS03G0707200 PROTEIN-RELATED"/>
    <property type="match status" value="1"/>
</dbReference>
<organism evidence="9 10">
    <name type="scientific">Amycolatopsis acididurans</name>
    <dbReference type="NCBI Taxonomy" id="2724524"/>
    <lineage>
        <taxon>Bacteria</taxon>
        <taxon>Bacillati</taxon>
        <taxon>Actinomycetota</taxon>
        <taxon>Actinomycetes</taxon>
        <taxon>Pseudonocardiales</taxon>
        <taxon>Pseudonocardiaceae</taxon>
        <taxon>Amycolatopsis</taxon>
    </lineage>
</organism>
<feature type="transmembrane region" description="Helical" evidence="7">
    <location>
        <begin position="81"/>
        <end position="102"/>
    </location>
</feature>
<dbReference type="Pfam" id="PF00892">
    <property type="entry name" value="EamA"/>
    <property type="match status" value="2"/>
</dbReference>
<accession>A0ABX1JH79</accession>
<dbReference type="PANTHER" id="PTHR42920:SF5">
    <property type="entry name" value="EAMA DOMAIN-CONTAINING PROTEIN"/>
    <property type="match status" value="1"/>
</dbReference>
<name>A0ABX1JH79_9PSEU</name>
<feature type="transmembrane region" description="Helical" evidence="7">
    <location>
        <begin position="51"/>
        <end position="69"/>
    </location>
</feature>
<keyword evidence="10" id="KW-1185">Reference proteome</keyword>
<evidence type="ECO:0000313" key="9">
    <source>
        <dbReference type="EMBL" id="NKQ58729.1"/>
    </source>
</evidence>
<reference evidence="9 10" key="1">
    <citation type="submission" date="2020-04" db="EMBL/GenBank/DDBJ databases">
        <title>Novel species.</title>
        <authorList>
            <person name="Teo W.F.A."/>
            <person name="Lipun K."/>
            <person name="Srisuk N."/>
            <person name="Duangmal K."/>
        </authorList>
    </citation>
    <scope>NUCLEOTIDE SEQUENCE [LARGE SCALE GENOMIC DNA]</scope>
    <source>
        <strain evidence="9 10">K13G38</strain>
    </source>
</reference>
<feature type="domain" description="EamA" evidence="8">
    <location>
        <begin position="19"/>
        <end position="152"/>
    </location>
</feature>
<dbReference type="RefSeq" id="WP_168522835.1">
    <property type="nucleotide sequence ID" value="NZ_JAAXLS010000064.1"/>
</dbReference>
<evidence type="ECO:0000256" key="1">
    <source>
        <dbReference type="ARBA" id="ARBA00004651"/>
    </source>
</evidence>
<dbReference type="InterPro" id="IPR051258">
    <property type="entry name" value="Diverse_Substrate_Transporter"/>
</dbReference>
<feature type="transmembrane region" description="Helical" evidence="7">
    <location>
        <begin position="194"/>
        <end position="214"/>
    </location>
</feature>
<keyword evidence="5 7" id="KW-1133">Transmembrane helix</keyword>
<evidence type="ECO:0000313" key="10">
    <source>
        <dbReference type="Proteomes" id="UP000715441"/>
    </source>
</evidence>
<feature type="transmembrane region" description="Helical" evidence="7">
    <location>
        <begin position="138"/>
        <end position="157"/>
    </location>
</feature>
<dbReference type="SUPFAM" id="SSF103481">
    <property type="entry name" value="Multidrug resistance efflux transporter EmrE"/>
    <property type="match status" value="2"/>
</dbReference>
<feature type="transmembrane region" description="Helical" evidence="7">
    <location>
        <begin position="108"/>
        <end position="126"/>
    </location>
</feature>
<evidence type="ECO:0000256" key="2">
    <source>
        <dbReference type="ARBA" id="ARBA00007362"/>
    </source>
</evidence>
<dbReference type="InterPro" id="IPR000620">
    <property type="entry name" value="EamA_dom"/>
</dbReference>
<keyword evidence="3" id="KW-1003">Cell membrane</keyword>
<dbReference type="InterPro" id="IPR037185">
    <property type="entry name" value="EmrE-like"/>
</dbReference>
<evidence type="ECO:0000259" key="8">
    <source>
        <dbReference type="Pfam" id="PF00892"/>
    </source>
</evidence>
<sequence length="329" mass="33977">MVTELPVRGTAFVPHRGRGTALILLASVSFGASGTIAKPAMLAGLSPEQVATARIGLAALVLAVVVAVFRPRLLLLRRAEWPLLLGYGLLGVAGVQLCYFVSVQRLPVGIAILLEFTSPVLIALWTRFVRRTVLPRRMWFGIALAMGGLALVAQVWDGLSLDALGLLLGLCTAMCSAAYFLFGERGATTGDPLGMVTWGMIIGALVMCAVAPPWTLPASVLAAPAAFGPWQPPVWMLVIAVALLSTALAYGLGTAALRHLPAAVASVVGLLEPVVATATAWALLGESLSWAQLAGAVVMLGGATLVQLGQDDTSRTAHACSRPAGSASG</sequence>
<dbReference type="Proteomes" id="UP000715441">
    <property type="component" value="Unassembled WGS sequence"/>
</dbReference>
<protein>
    <submittedName>
        <fullName evidence="9">EamA family transporter</fullName>
    </submittedName>
</protein>
<feature type="transmembrane region" description="Helical" evidence="7">
    <location>
        <begin position="21"/>
        <end position="45"/>
    </location>
</feature>
<keyword evidence="6 7" id="KW-0472">Membrane</keyword>
<dbReference type="Gene3D" id="1.10.3730.20">
    <property type="match status" value="1"/>
</dbReference>
<feature type="transmembrane region" description="Helical" evidence="7">
    <location>
        <begin position="290"/>
        <end position="308"/>
    </location>
</feature>
<feature type="transmembrane region" description="Helical" evidence="7">
    <location>
        <begin position="260"/>
        <end position="284"/>
    </location>
</feature>
<comment type="subcellular location">
    <subcellularLocation>
        <location evidence="1">Cell membrane</location>
        <topology evidence="1">Multi-pass membrane protein</topology>
    </subcellularLocation>
</comment>
<feature type="transmembrane region" description="Helical" evidence="7">
    <location>
        <begin position="234"/>
        <end position="253"/>
    </location>
</feature>